<dbReference type="GO" id="GO:0005829">
    <property type="term" value="C:cytosol"/>
    <property type="evidence" value="ECO:0007669"/>
    <property type="project" value="TreeGrafter"/>
</dbReference>
<dbReference type="SMART" id="SM00852">
    <property type="entry name" value="MoCF_biosynth"/>
    <property type="match status" value="1"/>
</dbReference>
<evidence type="ECO:0000259" key="10">
    <source>
        <dbReference type="SMART" id="SM00852"/>
    </source>
</evidence>
<dbReference type="InterPro" id="IPR038987">
    <property type="entry name" value="MoeA-like"/>
</dbReference>
<evidence type="ECO:0000256" key="2">
    <source>
        <dbReference type="ARBA" id="ARBA00005046"/>
    </source>
</evidence>
<dbReference type="Gene3D" id="3.90.105.10">
    <property type="entry name" value="Molybdopterin biosynthesis moea protein, domain 2"/>
    <property type="match status" value="1"/>
</dbReference>
<feature type="non-terminal residue" evidence="11">
    <location>
        <position position="1"/>
    </location>
</feature>
<dbReference type="InterPro" id="IPR005110">
    <property type="entry name" value="MoeA_linker/N"/>
</dbReference>
<comment type="function">
    <text evidence="1 9">Catalyzes the insertion of molybdate into adenylated molybdopterin with the concomitant release of AMP.</text>
</comment>
<proteinExistence type="inferred from homology"/>
<dbReference type="SUPFAM" id="SSF63867">
    <property type="entry name" value="MoeA C-terminal domain-like"/>
    <property type="match status" value="1"/>
</dbReference>
<keyword evidence="9" id="KW-0479">Metal-binding</keyword>
<comment type="catalytic activity">
    <reaction evidence="8">
        <text>adenylyl-molybdopterin + molybdate = Mo-molybdopterin + AMP + H(+)</text>
        <dbReference type="Rhea" id="RHEA:35047"/>
        <dbReference type="ChEBI" id="CHEBI:15378"/>
        <dbReference type="ChEBI" id="CHEBI:36264"/>
        <dbReference type="ChEBI" id="CHEBI:62727"/>
        <dbReference type="ChEBI" id="CHEBI:71302"/>
        <dbReference type="ChEBI" id="CHEBI:456215"/>
        <dbReference type="EC" id="2.10.1.1"/>
    </reaction>
</comment>
<dbReference type="AlphaFoldDB" id="A0A9D9N7K4"/>
<dbReference type="InterPro" id="IPR036135">
    <property type="entry name" value="MoeA_linker/N_sf"/>
</dbReference>
<evidence type="ECO:0000256" key="8">
    <source>
        <dbReference type="ARBA" id="ARBA00047317"/>
    </source>
</evidence>
<reference evidence="11" key="1">
    <citation type="submission" date="2020-10" db="EMBL/GenBank/DDBJ databases">
        <authorList>
            <person name="Gilroy R."/>
        </authorList>
    </citation>
    <scope>NUCLEOTIDE SEQUENCE</scope>
    <source>
        <strain evidence="11">E3-2379</strain>
    </source>
</reference>
<dbReference type="Pfam" id="PF03454">
    <property type="entry name" value="MoeA_C"/>
    <property type="match status" value="1"/>
</dbReference>
<protein>
    <recommendedName>
        <fullName evidence="5 9">Molybdopterin molybdenumtransferase</fullName>
        <ecNumber evidence="4 9">2.10.1.1</ecNumber>
    </recommendedName>
</protein>
<dbReference type="GO" id="GO:0061599">
    <property type="term" value="F:molybdopterin molybdotransferase activity"/>
    <property type="evidence" value="ECO:0007669"/>
    <property type="project" value="UniProtKB-UniRule"/>
</dbReference>
<keyword evidence="9" id="KW-0808">Transferase</keyword>
<dbReference type="Gene3D" id="2.40.340.10">
    <property type="entry name" value="MoeA, C-terminal, domain IV"/>
    <property type="match status" value="1"/>
</dbReference>
<dbReference type="Pfam" id="PF03453">
    <property type="entry name" value="MoeA_N"/>
    <property type="match status" value="1"/>
</dbReference>
<dbReference type="NCBIfam" id="TIGR00177">
    <property type="entry name" value="molyb_syn"/>
    <property type="match status" value="1"/>
</dbReference>
<dbReference type="Pfam" id="PF00994">
    <property type="entry name" value="MoCF_biosynth"/>
    <property type="match status" value="1"/>
</dbReference>
<dbReference type="Gene3D" id="2.170.190.11">
    <property type="entry name" value="Molybdopterin biosynthesis moea protein, domain 3"/>
    <property type="match status" value="1"/>
</dbReference>
<dbReference type="InterPro" id="IPR036425">
    <property type="entry name" value="MoaB/Mog-like_dom_sf"/>
</dbReference>
<dbReference type="GO" id="GO:0046872">
    <property type="term" value="F:metal ion binding"/>
    <property type="evidence" value="ECO:0007669"/>
    <property type="project" value="UniProtKB-UniRule"/>
</dbReference>
<dbReference type="EC" id="2.10.1.1" evidence="4 9"/>
<evidence type="ECO:0000256" key="7">
    <source>
        <dbReference type="ARBA" id="ARBA00023150"/>
    </source>
</evidence>
<dbReference type="EMBL" id="JADIML010000159">
    <property type="protein sequence ID" value="MBO8463428.1"/>
    <property type="molecule type" value="Genomic_DNA"/>
</dbReference>
<comment type="similarity">
    <text evidence="3 9">Belongs to the MoeA family.</text>
</comment>
<feature type="domain" description="MoaB/Mog" evidence="10">
    <location>
        <begin position="92"/>
        <end position="230"/>
    </location>
</feature>
<dbReference type="SUPFAM" id="SSF63882">
    <property type="entry name" value="MoeA N-terminal region -like"/>
    <property type="match status" value="1"/>
</dbReference>
<sequence length="311" mass="34385">IKENHCFKIMTGAKVPDNGHVVVRQEDCVIEGNTVKVLVWPTKGNNICIKGEDFKEGELLIPEGTVLDYIHIALLSSIGRTEIMIYKKPRIAVLISGSEVCQPGKPLIEGKIYDSNAMMIKQRLLTLGYGAKTIEFLQDDKAEVSKVLEQISQNHDMIVTTGGVSVGEKDIFHDALEMAHAKKVFWKVALKPGTPAIFSMLNGCPIISLSGNPFAVGVTFEMLARKVLYEITNDDRLLMTCLQVPIKNAFQKTSDKSRFVRAKWNGTCVEVPEGLHASYALKSMMGCNALVELPARKEPIKAGEEVTIWLL</sequence>
<keyword evidence="6 9" id="KW-0500">Molybdenum</keyword>
<evidence type="ECO:0000256" key="9">
    <source>
        <dbReference type="RuleBase" id="RU365090"/>
    </source>
</evidence>
<dbReference type="CDD" id="cd00887">
    <property type="entry name" value="MoeA"/>
    <property type="match status" value="1"/>
</dbReference>
<keyword evidence="7 9" id="KW-0501">Molybdenum cofactor biosynthesis</keyword>
<dbReference type="InterPro" id="IPR001453">
    <property type="entry name" value="MoaB/Mog_dom"/>
</dbReference>
<comment type="cofactor">
    <cofactor evidence="9">
        <name>Mg(2+)</name>
        <dbReference type="ChEBI" id="CHEBI:18420"/>
    </cofactor>
</comment>
<accession>A0A9D9N7K4</accession>
<keyword evidence="9" id="KW-0460">Magnesium</keyword>
<evidence type="ECO:0000256" key="6">
    <source>
        <dbReference type="ARBA" id="ARBA00022505"/>
    </source>
</evidence>
<evidence type="ECO:0000313" key="11">
    <source>
        <dbReference type="EMBL" id="MBO8463428.1"/>
    </source>
</evidence>
<evidence type="ECO:0000256" key="3">
    <source>
        <dbReference type="ARBA" id="ARBA00010763"/>
    </source>
</evidence>
<reference evidence="11" key="2">
    <citation type="journal article" date="2021" name="PeerJ">
        <title>Extensive microbial diversity within the chicken gut microbiome revealed by metagenomics and culture.</title>
        <authorList>
            <person name="Gilroy R."/>
            <person name="Ravi A."/>
            <person name="Getino M."/>
            <person name="Pursley I."/>
            <person name="Horton D.L."/>
            <person name="Alikhan N.F."/>
            <person name="Baker D."/>
            <person name="Gharbi K."/>
            <person name="Hall N."/>
            <person name="Watson M."/>
            <person name="Adriaenssens E.M."/>
            <person name="Foster-Nyarko E."/>
            <person name="Jarju S."/>
            <person name="Secka A."/>
            <person name="Antonio M."/>
            <person name="Oren A."/>
            <person name="Chaudhuri R.R."/>
            <person name="La Ragione R."/>
            <person name="Hildebrand F."/>
            <person name="Pallen M.J."/>
        </authorList>
    </citation>
    <scope>NUCLEOTIDE SEQUENCE</scope>
    <source>
        <strain evidence="11">E3-2379</strain>
    </source>
</reference>
<comment type="pathway">
    <text evidence="2 9">Cofactor biosynthesis; molybdopterin biosynthesis.</text>
</comment>
<dbReference type="Gene3D" id="3.40.980.10">
    <property type="entry name" value="MoaB/Mog-like domain"/>
    <property type="match status" value="1"/>
</dbReference>
<gene>
    <name evidence="11" type="ORF">IAC13_05795</name>
</gene>
<dbReference type="InterPro" id="IPR036688">
    <property type="entry name" value="MoeA_C_domain_IV_sf"/>
</dbReference>
<dbReference type="PANTHER" id="PTHR10192">
    <property type="entry name" value="MOLYBDOPTERIN BIOSYNTHESIS PROTEIN"/>
    <property type="match status" value="1"/>
</dbReference>
<dbReference type="InterPro" id="IPR005111">
    <property type="entry name" value="MoeA_C_domain_IV"/>
</dbReference>
<name>A0A9D9N7K4_9FIRM</name>
<evidence type="ECO:0000256" key="4">
    <source>
        <dbReference type="ARBA" id="ARBA00013269"/>
    </source>
</evidence>
<evidence type="ECO:0000256" key="1">
    <source>
        <dbReference type="ARBA" id="ARBA00002901"/>
    </source>
</evidence>
<dbReference type="GO" id="GO:0006777">
    <property type="term" value="P:Mo-molybdopterin cofactor biosynthetic process"/>
    <property type="evidence" value="ECO:0007669"/>
    <property type="project" value="UniProtKB-UniRule"/>
</dbReference>
<organism evidence="11 12">
    <name type="scientific">Candidatus Scybalomonas excrementavium</name>
    <dbReference type="NCBI Taxonomy" id="2840943"/>
    <lineage>
        <taxon>Bacteria</taxon>
        <taxon>Bacillati</taxon>
        <taxon>Bacillota</taxon>
        <taxon>Clostridia</taxon>
        <taxon>Lachnospirales</taxon>
        <taxon>Lachnospiraceae</taxon>
        <taxon>Lachnospiraceae incertae sedis</taxon>
        <taxon>Candidatus Scybalomonas</taxon>
    </lineage>
</organism>
<dbReference type="SUPFAM" id="SSF53218">
    <property type="entry name" value="Molybdenum cofactor biosynthesis proteins"/>
    <property type="match status" value="1"/>
</dbReference>
<dbReference type="Proteomes" id="UP000823618">
    <property type="component" value="Unassembled WGS sequence"/>
</dbReference>
<dbReference type="PANTHER" id="PTHR10192:SF5">
    <property type="entry name" value="GEPHYRIN"/>
    <property type="match status" value="1"/>
</dbReference>
<comment type="caution">
    <text evidence="11">The sequence shown here is derived from an EMBL/GenBank/DDBJ whole genome shotgun (WGS) entry which is preliminary data.</text>
</comment>
<evidence type="ECO:0000256" key="5">
    <source>
        <dbReference type="ARBA" id="ARBA00021108"/>
    </source>
</evidence>
<evidence type="ECO:0000313" key="12">
    <source>
        <dbReference type="Proteomes" id="UP000823618"/>
    </source>
</evidence>